<sequence>MGNRKNKRNKITMGIIISFCALIILYFGITMYFINHFYFGSTISCINVSGKTVERAEEQMIAEVEEYKLELEERENIKEEIKGSDIDLEYNSSGKVKELKEKQNPFGWIIRIFDKKDSKVEEVILYNEKLLQEEFDKLSCFDSNNIIEPQNPSFRYKEDGYVIEEVKGNKINRDILYNQVVKAILKGEKTINLEASGCYEKTKYNSEDQEVIDAENLLNKYTGAEITYNFGDKTEVINGSIINEWLKADENLQITFDEEKMKKYLDKLSNTYDTVGKVREFNTSLKIIKKVSGGDYGWLINKNEEIQELIEVIKEGRIITKEPIYTQTALSRENNDIGNTYVEINMAKQHLWFYKNGILVVEGDIVTGNVNNNCSTPTGIYKLKYKQKDATLKGDNYITQVNFWMPFNGGIGIHDANWRYEFGGNIYKINGSHGCVNAPYYLANAIFENIEADDPIICYYE</sequence>
<reference evidence="10 11" key="1">
    <citation type="submission" date="2016-05" db="EMBL/GenBank/DDBJ databases">
        <title>Microbial solvent formation.</title>
        <authorList>
            <person name="Poehlein A."/>
            <person name="Montoya Solano J.D."/>
            <person name="Flitsch S."/>
            <person name="Krabben P."/>
            <person name="Duerre P."/>
            <person name="Daniel R."/>
        </authorList>
    </citation>
    <scope>NUCLEOTIDE SEQUENCE [LARGE SCALE GENOMIC DNA]</scope>
    <source>
        <strain evidence="10 11">DSM 2619</strain>
    </source>
</reference>
<dbReference type="Pfam" id="PF03734">
    <property type="entry name" value="YkuD"/>
    <property type="match status" value="1"/>
</dbReference>
<evidence type="ECO:0000256" key="7">
    <source>
        <dbReference type="SAM" id="Coils"/>
    </source>
</evidence>
<dbReference type="InterPro" id="IPR022029">
    <property type="entry name" value="YoaR-like_PG-bd"/>
</dbReference>
<comment type="caution">
    <text evidence="10">The sequence shown here is derived from an EMBL/GenBank/DDBJ whole genome shotgun (WGS) entry which is preliminary data.</text>
</comment>
<dbReference type="Pfam" id="PF12229">
    <property type="entry name" value="PG_binding_4"/>
    <property type="match status" value="2"/>
</dbReference>
<evidence type="ECO:0000256" key="4">
    <source>
        <dbReference type="ARBA" id="ARBA00022984"/>
    </source>
</evidence>
<dbReference type="CDD" id="cd16913">
    <property type="entry name" value="YkuD_like"/>
    <property type="match status" value="1"/>
</dbReference>
<dbReference type="AlphaFoldDB" id="A0A1S8TUT5"/>
<keyword evidence="11" id="KW-1185">Reference proteome</keyword>
<dbReference type="GO" id="GO:0071555">
    <property type="term" value="P:cell wall organization"/>
    <property type="evidence" value="ECO:0007669"/>
    <property type="project" value="UniProtKB-UniRule"/>
</dbReference>
<keyword evidence="7" id="KW-0175">Coiled coil</keyword>
<dbReference type="OrthoDB" id="3176960at2"/>
<evidence type="ECO:0000259" key="9">
    <source>
        <dbReference type="PROSITE" id="PS52029"/>
    </source>
</evidence>
<organism evidence="10 11">
    <name type="scientific">Clostridium puniceum</name>
    <dbReference type="NCBI Taxonomy" id="29367"/>
    <lineage>
        <taxon>Bacteria</taxon>
        <taxon>Bacillati</taxon>
        <taxon>Bacillota</taxon>
        <taxon>Clostridia</taxon>
        <taxon>Eubacteriales</taxon>
        <taxon>Clostridiaceae</taxon>
        <taxon>Clostridium</taxon>
    </lineage>
</organism>
<gene>
    <name evidence="10" type="ORF">CLPUN_10670</name>
</gene>
<dbReference type="GO" id="GO:0005576">
    <property type="term" value="C:extracellular region"/>
    <property type="evidence" value="ECO:0007669"/>
    <property type="project" value="TreeGrafter"/>
</dbReference>
<dbReference type="GO" id="GO:0016740">
    <property type="term" value="F:transferase activity"/>
    <property type="evidence" value="ECO:0007669"/>
    <property type="project" value="UniProtKB-KW"/>
</dbReference>
<name>A0A1S8TUT5_9CLOT</name>
<keyword evidence="8" id="KW-0812">Transmembrane</keyword>
<evidence type="ECO:0000256" key="1">
    <source>
        <dbReference type="ARBA" id="ARBA00004752"/>
    </source>
</evidence>
<dbReference type="RefSeq" id="WP_077846291.1">
    <property type="nucleotide sequence ID" value="NZ_LZZM01000063.1"/>
</dbReference>
<dbReference type="InterPro" id="IPR038063">
    <property type="entry name" value="Transpep_catalytic_dom"/>
</dbReference>
<dbReference type="Gene3D" id="3.10.20.800">
    <property type="match status" value="1"/>
</dbReference>
<dbReference type="PANTHER" id="PTHR30582">
    <property type="entry name" value="L,D-TRANSPEPTIDASE"/>
    <property type="match status" value="1"/>
</dbReference>
<dbReference type="GO" id="GO:0008360">
    <property type="term" value="P:regulation of cell shape"/>
    <property type="evidence" value="ECO:0007669"/>
    <property type="project" value="UniProtKB-UniRule"/>
</dbReference>
<evidence type="ECO:0000256" key="3">
    <source>
        <dbReference type="ARBA" id="ARBA00022960"/>
    </source>
</evidence>
<keyword evidence="5 6" id="KW-0961">Cell wall biogenesis/degradation</keyword>
<evidence type="ECO:0000256" key="5">
    <source>
        <dbReference type="ARBA" id="ARBA00023316"/>
    </source>
</evidence>
<evidence type="ECO:0000256" key="8">
    <source>
        <dbReference type="SAM" id="Phobius"/>
    </source>
</evidence>
<feature type="domain" description="L,D-TPase catalytic" evidence="9">
    <location>
        <begin position="340"/>
        <end position="459"/>
    </location>
</feature>
<dbReference type="EMBL" id="LZZM01000063">
    <property type="protein sequence ID" value="OOM81504.1"/>
    <property type="molecule type" value="Genomic_DNA"/>
</dbReference>
<evidence type="ECO:0000313" key="10">
    <source>
        <dbReference type="EMBL" id="OOM81504.1"/>
    </source>
</evidence>
<dbReference type="SUPFAM" id="SSF141523">
    <property type="entry name" value="L,D-transpeptidase catalytic domain-like"/>
    <property type="match status" value="1"/>
</dbReference>
<dbReference type="Gene3D" id="2.40.440.10">
    <property type="entry name" value="L,D-transpeptidase catalytic domain-like"/>
    <property type="match status" value="1"/>
</dbReference>
<keyword evidence="2" id="KW-0808">Transferase</keyword>
<keyword evidence="4 6" id="KW-0573">Peptidoglycan synthesis</keyword>
<feature type="active site" description="Nucleophile" evidence="6">
    <location>
        <position position="435"/>
    </location>
</feature>
<dbReference type="InterPro" id="IPR038054">
    <property type="entry name" value="LD_TPept-like_central_sf"/>
</dbReference>
<dbReference type="UniPathway" id="UPA00219"/>
<dbReference type="PANTHER" id="PTHR30582:SF33">
    <property type="entry name" value="EXPORTED PROTEIN"/>
    <property type="match status" value="1"/>
</dbReference>
<dbReference type="Proteomes" id="UP000190890">
    <property type="component" value="Unassembled WGS sequence"/>
</dbReference>
<feature type="transmembrane region" description="Helical" evidence="8">
    <location>
        <begin position="12"/>
        <end position="34"/>
    </location>
</feature>
<keyword evidence="3 6" id="KW-0133">Cell shape</keyword>
<evidence type="ECO:0000313" key="11">
    <source>
        <dbReference type="Proteomes" id="UP000190890"/>
    </source>
</evidence>
<proteinExistence type="predicted"/>
<evidence type="ECO:0000256" key="6">
    <source>
        <dbReference type="PROSITE-ProRule" id="PRU01373"/>
    </source>
</evidence>
<dbReference type="PROSITE" id="PS52029">
    <property type="entry name" value="LD_TPASE"/>
    <property type="match status" value="1"/>
</dbReference>
<comment type="pathway">
    <text evidence="1 6">Cell wall biogenesis; peptidoglycan biosynthesis.</text>
</comment>
<protein>
    <submittedName>
        <fullName evidence="10">Putative peptidoglycan binding domain protein</fullName>
    </submittedName>
</protein>
<keyword evidence="8" id="KW-1133">Transmembrane helix</keyword>
<dbReference type="STRING" id="29367.CLPUN_10670"/>
<dbReference type="SUPFAM" id="SSF143985">
    <property type="entry name" value="L,D-transpeptidase pre-catalytic domain-like"/>
    <property type="match status" value="1"/>
</dbReference>
<accession>A0A1S8TUT5</accession>
<dbReference type="GO" id="GO:0018104">
    <property type="term" value="P:peptidoglycan-protein cross-linking"/>
    <property type="evidence" value="ECO:0007669"/>
    <property type="project" value="TreeGrafter"/>
</dbReference>
<evidence type="ECO:0000256" key="2">
    <source>
        <dbReference type="ARBA" id="ARBA00022679"/>
    </source>
</evidence>
<dbReference type="InterPro" id="IPR005490">
    <property type="entry name" value="LD_TPept_cat_dom"/>
</dbReference>
<feature type="active site" description="Proton donor/acceptor" evidence="6">
    <location>
        <position position="414"/>
    </location>
</feature>
<feature type="coiled-coil region" evidence="7">
    <location>
        <begin position="53"/>
        <end position="84"/>
    </location>
</feature>
<dbReference type="GO" id="GO:0071972">
    <property type="term" value="F:peptidoglycan L,D-transpeptidase activity"/>
    <property type="evidence" value="ECO:0007669"/>
    <property type="project" value="TreeGrafter"/>
</dbReference>
<keyword evidence="8" id="KW-0472">Membrane</keyword>
<dbReference type="InterPro" id="IPR050979">
    <property type="entry name" value="LD-transpeptidase"/>
</dbReference>